<dbReference type="EMBL" id="CACRXK020011588">
    <property type="protein sequence ID" value="CAB4021732.1"/>
    <property type="molecule type" value="Genomic_DNA"/>
</dbReference>
<proteinExistence type="predicted"/>
<sequence length="60" mass="6782">MDSDILKNAIVICEADITFEDSATEIRSNQLKRNKRKRQRALPSSSDEAESESERNSVAK</sequence>
<evidence type="ECO:0000313" key="3">
    <source>
        <dbReference type="Proteomes" id="UP001152795"/>
    </source>
</evidence>
<evidence type="ECO:0000313" key="2">
    <source>
        <dbReference type="EMBL" id="CAB4021732.1"/>
    </source>
</evidence>
<gene>
    <name evidence="2" type="ORF">PACLA_8A014782</name>
</gene>
<protein>
    <submittedName>
        <fullName evidence="2">Uncharacterized protein</fullName>
    </submittedName>
</protein>
<dbReference type="Proteomes" id="UP001152795">
    <property type="component" value="Unassembled WGS sequence"/>
</dbReference>
<keyword evidence="3" id="KW-1185">Reference proteome</keyword>
<feature type="compositionally biased region" description="Basic residues" evidence="1">
    <location>
        <begin position="30"/>
        <end position="40"/>
    </location>
</feature>
<dbReference type="AlphaFoldDB" id="A0A6S7JZP6"/>
<accession>A0A6S7JZP6</accession>
<evidence type="ECO:0000256" key="1">
    <source>
        <dbReference type="SAM" id="MobiDB-lite"/>
    </source>
</evidence>
<comment type="caution">
    <text evidence="2">The sequence shown here is derived from an EMBL/GenBank/DDBJ whole genome shotgun (WGS) entry which is preliminary data.</text>
</comment>
<reference evidence="2" key="1">
    <citation type="submission" date="2020-04" db="EMBL/GenBank/DDBJ databases">
        <authorList>
            <person name="Alioto T."/>
            <person name="Alioto T."/>
            <person name="Gomez Garrido J."/>
        </authorList>
    </citation>
    <scope>NUCLEOTIDE SEQUENCE</scope>
    <source>
        <strain evidence="2">A484AB</strain>
    </source>
</reference>
<feature type="region of interest" description="Disordered" evidence="1">
    <location>
        <begin position="29"/>
        <end position="60"/>
    </location>
</feature>
<name>A0A6S7JZP6_PARCT</name>
<organism evidence="2 3">
    <name type="scientific">Paramuricea clavata</name>
    <name type="common">Red gorgonian</name>
    <name type="synonym">Violescent sea-whip</name>
    <dbReference type="NCBI Taxonomy" id="317549"/>
    <lineage>
        <taxon>Eukaryota</taxon>
        <taxon>Metazoa</taxon>
        <taxon>Cnidaria</taxon>
        <taxon>Anthozoa</taxon>
        <taxon>Octocorallia</taxon>
        <taxon>Malacalcyonacea</taxon>
        <taxon>Plexauridae</taxon>
        <taxon>Paramuricea</taxon>
    </lineage>
</organism>